<gene>
    <name evidence="1" type="ORF">AVEN_150845_1</name>
</gene>
<dbReference type="EMBL" id="BGPR01006405">
    <property type="protein sequence ID" value="GBN18705.1"/>
    <property type="molecule type" value="Genomic_DNA"/>
</dbReference>
<dbReference type="OrthoDB" id="6627400at2759"/>
<sequence length="110" mass="12578">MTVPKSFYERVFKENVISEWNSLNQISHNAKSSKEFFRSIHGCLKANHFVPNVKITQFLTGHGNFKAYLNRFNLSRTDLCFCSSGETQVVKHLMLSSLNSLPDDIYSSTV</sequence>
<proteinExistence type="predicted"/>
<keyword evidence="2" id="KW-1185">Reference proteome</keyword>
<accession>A0A4Y2LV93</accession>
<name>A0A4Y2LV93_ARAVE</name>
<protein>
    <submittedName>
        <fullName evidence="1">Uncharacterized protein</fullName>
    </submittedName>
</protein>
<organism evidence="1 2">
    <name type="scientific">Araneus ventricosus</name>
    <name type="common">Orbweaver spider</name>
    <name type="synonym">Epeira ventricosa</name>
    <dbReference type="NCBI Taxonomy" id="182803"/>
    <lineage>
        <taxon>Eukaryota</taxon>
        <taxon>Metazoa</taxon>
        <taxon>Ecdysozoa</taxon>
        <taxon>Arthropoda</taxon>
        <taxon>Chelicerata</taxon>
        <taxon>Arachnida</taxon>
        <taxon>Araneae</taxon>
        <taxon>Araneomorphae</taxon>
        <taxon>Entelegynae</taxon>
        <taxon>Araneoidea</taxon>
        <taxon>Araneidae</taxon>
        <taxon>Araneus</taxon>
    </lineage>
</organism>
<comment type="caution">
    <text evidence="1">The sequence shown here is derived from an EMBL/GenBank/DDBJ whole genome shotgun (WGS) entry which is preliminary data.</text>
</comment>
<evidence type="ECO:0000313" key="2">
    <source>
        <dbReference type="Proteomes" id="UP000499080"/>
    </source>
</evidence>
<evidence type="ECO:0000313" key="1">
    <source>
        <dbReference type="EMBL" id="GBN18705.1"/>
    </source>
</evidence>
<reference evidence="1 2" key="1">
    <citation type="journal article" date="2019" name="Sci. Rep.">
        <title>Orb-weaving spider Araneus ventricosus genome elucidates the spidroin gene catalogue.</title>
        <authorList>
            <person name="Kono N."/>
            <person name="Nakamura H."/>
            <person name="Ohtoshi R."/>
            <person name="Moran D.A.P."/>
            <person name="Shinohara A."/>
            <person name="Yoshida Y."/>
            <person name="Fujiwara M."/>
            <person name="Mori M."/>
            <person name="Tomita M."/>
            <person name="Arakawa K."/>
        </authorList>
    </citation>
    <scope>NUCLEOTIDE SEQUENCE [LARGE SCALE GENOMIC DNA]</scope>
</reference>
<dbReference type="AlphaFoldDB" id="A0A4Y2LV93"/>
<dbReference type="Proteomes" id="UP000499080">
    <property type="component" value="Unassembled WGS sequence"/>
</dbReference>